<evidence type="ECO:0000256" key="7">
    <source>
        <dbReference type="RuleBase" id="RU363032"/>
    </source>
</evidence>
<sequence length="251" mass="27624">MAHKKGLAKLGAALVWLLIWQLAAMAMEQSFLLASPVETVQALVRVAQSPDFWGRIGFSASRILFGYIAALAAGSLLAAFSAVCRWAGWLLAPMVQLMKAVPVASFIILALLWVRSENLSLLIAFLMVLPLVYTAVLEGIRQVDSSMLEMARVFRIPATRMLGAIWLPQIWPYFLQSASVSMGLAWKSGVAAEVIGLPAQSLGESLYQAKLYLETGELFAYTAVIVLASCLCEKGFLWLLHRLGHRWEVNR</sequence>
<dbReference type="GO" id="GO:0005886">
    <property type="term" value="C:plasma membrane"/>
    <property type="evidence" value="ECO:0007669"/>
    <property type="project" value="UniProtKB-SubCell"/>
</dbReference>
<protein>
    <submittedName>
        <fullName evidence="9">ABC transporter permease subunit</fullName>
    </submittedName>
</protein>
<evidence type="ECO:0000256" key="1">
    <source>
        <dbReference type="ARBA" id="ARBA00004651"/>
    </source>
</evidence>
<dbReference type="CDD" id="cd06261">
    <property type="entry name" value="TM_PBP2"/>
    <property type="match status" value="1"/>
</dbReference>
<gene>
    <name evidence="9" type="ORF">H9882_04090</name>
</gene>
<organism evidence="9 10">
    <name type="scientific">Candidatus Allofournierella pullistercoris</name>
    <dbReference type="NCBI Taxonomy" id="2838597"/>
    <lineage>
        <taxon>Bacteria</taxon>
        <taxon>Bacillati</taxon>
        <taxon>Bacillota</taxon>
        <taxon>Clostridia</taxon>
        <taxon>Eubacteriales</taxon>
        <taxon>Oscillospiraceae</taxon>
        <taxon>Allofournierella</taxon>
    </lineage>
</organism>
<feature type="transmembrane region" description="Helical" evidence="7">
    <location>
        <begin position="63"/>
        <end position="83"/>
    </location>
</feature>
<reference evidence="9" key="2">
    <citation type="submission" date="2021-04" db="EMBL/GenBank/DDBJ databases">
        <authorList>
            <person name="Gilroy R."/>
        </authorList>
    </citation>
    <scope>NUCLEOTIDE SEQUENCE</scope>
    <source>
        <strain evidence="9">B5_2728</strain>
    </source>
</reference>
<accession>A0A948T2A7</accession>
<name>A0A948T2A7_9FIRM</name>
<proteinExistence type="inferred from homology"/>
<evidence type="ECO:0000313" key="10">
    <source>
        <dbReference type="Proteomes" id="UP000713596"/>
    </source>
</evidence>
<dbReference type="Gene3D" id="1.10.3720.10">
    <property type="entry name" value="MetI-like"/>
    <property type="match status" value="1"/>
</dbReference>
<dbReference type="GO" id="GO:0055085">
    <property type="term" value="P:transmembrane transport"/>
    <property type="evidence" value="ECO:0007669"/>
    <property type="project" value="InterPro"/>
</dbReference>
<keyword evidence="3" id="KW-1003">Cell membrane</keyword>
<dbReference type="AlphaFoldDB" id="A0A948T2A7"/>
<evidence type="ECO:0000256" key="2">
    <source>
        <dbReference type="ARBA" id="ARBA00022448"/>
    </source>
</evidence>
<evidence type="ECO:0000256" key="6">
    <source>
        <dbReference type="ARBA" id="ARBA00023136"/>
    </source>
</evidence>
<dbReference type="PROSITE" id="PS50928">
    <property type="entry name" value="ABC_TM1"/>
    <property type="match status" value="1"/>
</dbReference>
<keyword evidence="4 7" id="KW-0812">Transmembrane</keyword>
<dbReference type="SUPFAM" id="SSF161098">
    <property type="entry name" value="MetI-like"/>
    <property type="match status" value="1"/>
</dbReference>
<feature type="transmembrane region" description="Helical" evidence="7">
    <location>
        <begin position="90"/>
        <end position="113"/>
    </location>
</feature>
<evidence type="ECO:0000313" key="9">
    <source>
        <dbReference type="EMBL" id="MBU3806055.1"/>
    </source>
</evidence>
<evidence type="ECO:0000256" key="4">
    <source>
        <dbReference type="ARBA" id="ARBA00022692"/>
    </source>
</evidence>
<feature type="transmembrane region" description="Helical" evidence="7">
    <location>
        <begin position="158"/>
        <end position="175"/>
    </location>
</feature>
<keyword evidence="2 7" id="KW-0813">Transport</keyword>
<keyword evidence="5 7" id="KW-1133">Transmembrane helix</keyword>
<dbReference type="InterPro" id="IPR000515">
    <property type="entry name" value="MetI-like"/>
</dbReference>
<feature type="transmembrane region" description="Helical" evidence="7">
    <location>
        <begin position="119"/>
        <end position="137"/>
    </location>
</feature>
<evidence type="ECO:0000259" key="8">
    <source>
        <dbReference type="PROSITE" id="PS50928"/>
    </source>
</evidence>
<feature type="transmembrane region" description="Helical" evidence="7">
    <location>
        <begin position="218"/>
        <end position="240"/>
    </location>
</feature>
<reference evidence="9" key="1">
    <citation type="journal article" date="2021" name="PeerJ">
        <title>Extensive microbial diversity within the chicken gut microbiome revealed by metagenomics and culture.</title>
        <authorList>
            <person name="Gilroy R."/>
            <person name="Ravi A."/>
            <person name="Getino M."/>
            <person name="Pursley I."/>
            <person name="Horton D.L."/>
            <person name="Alikhan N.F."/>
            <person name="Baker D."/>
            <person name="Gharbi K."/>
            <person name="Hall N."/>
            <person name="Watson M."/>
            <person name="Adriaenssens E.M."/>
            <person name="Foster-Nyarko E."/>
            <person name="Jarju S."/>
            <person name="Secka A."/>
            <person name="Antonio M."/>
            <person name="Oren A."/>
            <person name="Chaudhuri R.R."/>
            <person name="La Ragione R."/>
            <person name="Hildebrand F."/>
            <person name="Pallen M.J."/>
        </authorList>
    </citation>
    <scope>NUCLEOTIDE SEQUENCE</scope>
    <source>
        <strain evidence="9">B5_2728</strain>
    </source>
</reference>
<dbReference type="Proteomes" id="UP000713596">
    <property type="component" value="Unassembled WGS sequence"/>
</dbReference>
<comment type="caution">
    <text evidence="9">The sequence shown here is derived from an EMBL/GenBank/DDBJ whole genome shotgun (WGS) entry which is preliminary data.</text>
</comment>
<comment type="similarity">
    <text evidence="7">Belongs to the binding-protein-dependent transport system permease family.</text>
</comment>
<dbReference type="PANTHER" id="PTHR30151:SF0">
    <property type="entry name" value="ABC TRANSPORTER PERMEASE PROTEIN MJ0413-RELATED"/>
    <property type="match status" value="1"/>
</dbReference>
<comment type="subcellular location">
    <subcellularLocation>
        <location evidence="1 7">Cell membrane</location>
        <topology evidence="1 7">Multi-pass membrane protein</topology>
    </subcellularLocation>
</comment>
<keyword evidence="6 7" id="KW-0472">Membrane</keyword>
<dbReference type="PANTHER" id="PTHR30151">
    <property type="entry name" value="ALKANE SULFONATE ABC TRANSPORTER-RELATED, MEMBRANE SUBUNIT"/>
    <property type="match status" value="1"/>
</dbReference>
<dbReference type="InterPro" id="IPR035906">
    <property type="entry name" value="MetI-like_sf"/>
</dbReference>
<dbReference type="EMBL" id="JAHLFP010000031">
    <property type="protein sequence ID" value="MBU3806055.1"/>
    <property type="molecule type" value="Genomic_DNA"/>
</dbReference>
<dbReference type="Pfam" id="PF00528">
    <property type="entry name" value="BPD_transp_1"/>
    <property type="match status" value="1"/>
</dbReference>
<evidence type="ECO:0000256" key="3">
    <source>
        <dbReference type="ARBA" id="ARBA00022475"/>
    </source>
</evidence>
<feature type="domain" description="ABC transmembrane type-1" evidence="8">
    <location>
        <begin position="52"/>
        <end position="237"/>
    </location>
</feature>
<evidence type="ECO:0000256" key="5">
    <source>
        <dbReference type="ARBA" id="ARBA00022989"/>
    </source>
</evidence>